<dbReference type="Pfam" id="PF00271">
    <property type="entry name" value="Helicase_C"/>
    <property type="match status" value="1"/>
</dbReference>
<evidence type="ECO:0008006" key="6">
    <source>
        <dbReference type="Google" id="ProtNLM"/>
    </source>
</evidence>
<dbReference type="PROSITE" id="PS51194">
    <property type="entry name" value="HELICASE_CTER"/>
    <property type="match status" value="1"/>
</dbReference>
<dbReference type="EMBL" id="JADAQX010001329">
    <property type="protein sequence ID" value="KAF8817855.1"/>
    <property type="molecule type" value="Genomic_DNA"/>
</dbReference>
<feature type="domain" description="RNase III" evidence="2">
    <location>
        <begin position="1017"/>
        <end position="1104"/>
    </location>
</feature>
<reference evidence="4 5" key="1">
    <citation type="journal article" date="2020" name="bioRxiv">
        <title>Metabolic contributions of an alphaproteobacterial endosymbiont in the apicomplexan Cardiosporidium cionae.</title>
        <authorList>
            <person name="Hunter E.S."/>
            <person name="Paight C.J."/>
            <person name="Lane C.E."/>
        </authorList>
    </citation>
    <scope>NUCLEOTIDE SEQUENCE [LARGE SCALE GENOMIC DNA]</scope>
    <source>
        <strain evidence="4">ESH_2018</strain>
    </source>
</reference>
<evidence type="ECO:0000313" key="5">
    <source>
        <dbReference type="Proteomes" id="UP000823046"/>
    </source>
</evidence>
<protein>
    <recommendedName>
        <fullName evidence="6">Dicer 2</fullName>
    </recommendedName>
</protein>
<feature type="non-terminal residue" evidence="4">
    <location>
        <position position="1"/>
    </location>
</feature>
<dbReference type="PANTHER" id="PTHR14950:SF37">
    <property type="entry name" value="ENDORIBONUCLEASE DICER"/>
    <property type="match status" value="1"/>
</dbReference>
<dbReference type="InterPro" id="IPR000999">
    <property type="entry name" value="RNase_III_dom"/>
</dbReference>
<accession>A0ABQ7J4C9</accession>
<dbReference type="SMART" id="SM00490">
    <property type="entry name" value="HELICc"/>
    <property type="match status" value="1"/>
</dbReference>
<dbReference type="InterPro" id="IPR027417">
    <property type="entry name" value="P-loop_NTPase"/>
</dbReference>
<dbReference type="PANTHER" id="PTHR14950">
    <property type="entry name" value="DICER-RELATED"/>
    <property type="match status" value="1"/>
</dbReference>
<comment type="caution">
    <text evidence="4">The sequence shown here is derived from an EMBL/GenBank/DDBJ whole genome shotgun (WGS) entry which is preliminary data.</text>
</comment>
<evidence type="ECO:0000259" key="3">
    <source>
        <dbReference type="PROSITE" id="PS51194"/>
    </source>
</evidence>
<dbReference type="SUPFAM" id="SSF52540">
    <property type="entry name" value="P-loop containing nucleoside triphosphate hydrolases"/>
    <property type="match status" value="1"/>
</dbReference>
<name>A0ABQ7J4C9_9APIC</name>
<dbReference type="Gene3D" id="1.10.1520.10">
    <property type="entry name" value="Ribonuclease III domain"/>
    <property type="match status" value="2"/>
</dbReference>
<proteinExistence type="predicted"/>
<gene>
    <name evidence="4" type="ORF">IE077_000556</name>
</gene>
<dbReference type="Proteomes" id="UP000823046">
    <property type="component" value="Unassembled WGS sequence"/>
</dbReference>
<dbReference type="CDD" id="cd00593">
    <property type="entry name" value="RIBOc"/>
    <property type="match status" value="1"/>
</dbReference>
<organism evidence="4 5">
    <name type="scientific">Cardiosporidium cionae</name>
    <dbReference type="NCBI Taxonomy" id="476202"/>
    <lineage>
        <taxon>Eukaryota</taxon>
        <taxon>Sar</taxon>
        <taxon>Alveolata</taxon>
        <taxon>Apicomplexa</taxon>
        <taxon>Aconoidasida</taxon>
        <taxon>Nephromycida</taxon>
        <taxon>Cardiosporidium</taxon>
    </lineage>
</organism>
<sequence length="1147" mass="129816">ISEGSFNLHRKTTKCGLKTIIFTETRFSAYLIHKYLQMRNVVRSDMAVGSNETTRFGKIIKTSNASQKTVLARFAETDETASKRIDCLVSTIVMAEGIDVPACNLVIRFDSVKTPVDNIQCRGRARKASAVYVHFIEDEKHEEKLDMWEQYDKILMEVTERGLSNTSIIPISRRLVDYKPVPLYEPTTGASLAMWDALSYLFEIYQKYDSLFKRFIQFGKPPLSKSKHFVYNENTHKMMLILPSFQRNETTFLSDPETLVFIIPPDFIKKQAREQYIALEGLKQLRNRSKPILNEYFELNYPEKPPPGLSTKISAFEGQFHPCHRHLTPLLPVFSLLTETSQEILFIYHILISIPIHISGSSSEDVFSFPNQHKLPISFLIKKKLPDMCLEKTFSFPLYFNFDFQPNEEHKPRILHLQYYKEISLLKTEKILIHDFCNAVFEKLSLTKLMGSINSFEEGGNPFLVFVNTSEGFPDFEYMRNTLFHFEAMNKLSEKELLSAASLYSYFSDYFSSSEPSPTSLSIKTDVSIKNSSISPNFSPCMDAALRLHLDARPTEEKCISILYSKERRNYSVLNRFYDVKRVEGAIAIVLPSSRKHTCSPHPTFSMGTSAAVRRKGRITASISDCVFFPLSSALVRCFFSLHALQWRLEFLLLSCIYSSKLKEQIKLNCFSEWMGTPTFQGSGHYAHTFSLEWKLVQLALITPLAGLSAFSLPCPPTASVTLSDTDWDAPSPLCGITGAKYFYFNPEKDVYMLSPSTEGITAAPPASLTSSVAISLSLTAPITLAANYQRLEHLGDAILKCVVRLYCVASFHRELDVGSVSQKSAIWESNAMLAEKCKDLDIMKNVLGSAYASTQPLSHLREQVYSQKMLADVVEALIGAAYLSNCDFQLCHGDDAYRTAHKHFQQGMAVHKQPPLPLQPSTYVPEAPLPFWSSHLAMNAAMSAVDYFLGIPGMMRTTYEGISSFCSSLERGVAHTTMLLHGKSSSADVGGLWNLEIENSYLLTCARTHKSSASVEELLSVFRSRLVNNTFLAKRVLRRILLKHLTIESILLSDEYLNISAPQLQTEELLDFVDSKQDNPEHISKLVADFYEAMVAAYFLDIYLKEGEFNLMKVWKAFGEDFEPFYPSIRQCILKGIRQTSAGLEN</sequence>
<evidence type="ECO:0000256" key="1">
    <source>
        <dbReference type="ARBA" id="ARBA00022801"/>
    </source>
</evidence>
<dbReference type="InterPro" id="IPR036389">
    <property type="entry name" value="RNase_III_sf"/>
</dbReference>
<dbReference type="PROSITE" id="PS50142">
    <property type="entry name" value="RNASE_3_2"/>
    <property type="match status" value="2"/>
</dbReference>
<dbReference type="SUPFAM" id="SSF69065">
    <property type="entry name" value="RNase III domain-like"/>
    <property type="match status" value="2"/>
</dbReference>
<feature type="domain" description="Helicase C-terminal" evidence="3">
    <location>
        <begin position="7"/>
        <end position="167"/>
    </location>
</feature>
<feature type="domain" description="RNase III" evidence="2">
    <location>
        <begin position="788"/>
        <end position="887"/>
    </location>
</feature>
<dbReference type="Gene3D" id="3.40.50.300">
    <property type="entry name" value="P-loop containing nucleotide triphosphate hydrolases"/>
    <property type="match status" value="1"/>
</dbReference>
<evidence type="ECO:0000313" key="4">
    <source>
        <dbReference type="EMBL" id="KAF8817855.1"/>
    </source>
</evidence>
<keyword evidence="5" id="KW-1185">Reference proteome</keyword>
<dbReference type="Pfam" id="PF00636">
    <property type="entry name" value="Ribonuclease_3"/>
    <property type="match status" value="1"/>
</dbReference>
<dbReference type="InterPro" id="IPR001650">
    <property type="entry name" value="Helicase_C-like"/>
</dbReference>
<evidence type="ECO:0000259" key="2">
    <source>
        <dbReference type="PROSITE" id="PS50142"/>
    </source>
</evidence>
<keyword evidence="1" id="KW-0378">Hydrolase</keyword>